<dbReference type="Gene3D" id="3.10.129.10">
    <property type="entry name" value="Hotdog Thioesterase"/>
    <property type="match status" value="1"/>
</dbReference>
<dbReference type="AlphaFoldDB" id="A0A9X0QXY1"/>
<dbReference type="Proteomes" id="UP000600101">
    <property type="component" value="Unassembled WGS sequence"/>
</dbReference>
<comment type="caution">
    <text evidence="4">The sequence shown here is derived from an EMBL/GenBank/DDBJ whole genome shotgun (WGS) entry which is preliminary data.</text>
</comment>
<dbReference type="SUPFAM" id="SSF54637">
    <property type="entry name" value="Thioesterase/thiol ester dehydrase-isomerase"/>
    <property type="match status" value="1"/>
</dbReference>
<proteinExistence type="inferred from homology"/>
<evidence type="ECO:0000256" key="2">
    <source>
        <dbReference type="ARBA" id="ARBA00022801"/>
    </source>
</evidence>
<dbReference type="EMBL" id="JACOMF010000012">
    <property type="protein sequence ID" value="MBC4016036.1"/>
    <property type="molecule type" value="Genomic_DNA"/>
</dbReference>
<name>A0A9X0QXY1_9PROT</name>
<dbReference type="InterPro" id="IPR003736">
    <property type="entry name" value="PAAI_dom"/>
</dbReference>
<feature type="domain" description="Thioesterase" evidence="3">
    <location>
        <begin position="30"/>
        <end position="101"/>
    </location>
</feature>
<keyword evidence="2" id="KW-0378">Hydrolase</keyword>
<dbReference type="Pfam" id="PF03061">
    <property type="entry name" value="4HBT"/>
    <property type="match status" value="1"/>
</dbReference>
<evidence type="ECO:0000259" key="3">
    <source>
        <dbReference type="Pfam" id="PF03061"/>
    </source>
</evidence>
<accession>A0A9X0QXY1</accession>
<organism evidence="4 5">
    <name type="scientific">Siccirubricoccus deserti</name>
    <dbReference type="NCBI Taxonomy" id="2013562"/>
    <lineage>
        <taxon>Bacteria</taxon>
        <taxon>Pseudomonadati</taxon>
        <taxon>Pseudomonadota</taxon>
        <taxon>Alphaproteobacteria</taxon>
        <taxon>Acetobacterales</taxon>
        <taxon>Roseomonadaceae</taxon>
        <taxon>Siccirubricoccus</taxon>
    </lineage>
</organism>
<dbReference type="InterPro" id="IPR029069">
    <property type="entry name" value="HotDog_dom_sf"/>
</dbReference>
<dbReference type="PANTHER" id="PTHR21660:SF1">
    <property type="entry name" value="ACYL-COENZYME A THIOESTERASE 13"/>
    <property type="match status" value="1"/>
</dbReference>
<dbReference type="InterPro" id="IPR006683">
    <property type="entry name" value="Thioestr_dom"/>
</dbReference>
<keyword evidence="5" id="KW-1185">Reference proteome</keyword>
<dbReference type="NCBIfam" id="TIGR00369">
    <property type="entry name" value="unchar_dom_1"/>
    <property type="match status" value="1"/>
</dbReference>
<dbReference type="GO" id="GO:0047617">
    <property type="term" value="F:fatty acyl-CoA hydrolase activity"/>
    <property type="evidence" value="ECO:0007669"/>
    <property type="project" value="InterPro"/>
</dbReference>
<reference evidence="4" key="1">
    <citation type="submission" date="2020-08" db="EMBL/GenBank/DDBJ databases">
        <authorList>
            <person name="Hu Y."/>
            <person name="Nguyen S.V."/>
            <person name="Li F."/>
            <person name="Fanning S."/>
        </authorList>
    </citation>
    <scope>NUCLEOTIDE SEQUENCE</scope>
    <source>
        <strain evidence="4">SYSU D8009</strain>
    </source>
</reference>
<protein>
    <submittedName>
        <fullName evidence="4">PaaI family thioesterase</fullName>
    </submittedName>
</protein>
<evidence type="ECO:0000313" key="5">
    <source>
        <dbReference type="Proteomes" id="UP000600101"/>
    </source>
</evidence>
<sequence length="124" mass="13364">MNQNDRIPPYPGDACEVAFEVEEFMLNPRGTLHGGVLATALDICMGHLINRQSGPGATLELKIQYIAALRAGRVVCRGESLRRGGTWFLRAEARDAEGGLVAFATSTWKLLRKPAPAAVMVEGA</sequence>
<evidence type="ECO:0000256" key="1">
    <source>
        <dbReference type="ARBA" id="ARBA00008324"/>
    </source>
</evidence>
<dbReference type="RefSeq" id="WP_186770812.1">
    <property type="nucleotide sequence ID" value="NZ_JACOMF010000012.1"/>
</dbReference>
<evidence type="ECO:0000313" key="4">
    <source>
        <dbReference type="EMBL" id="MBC4016036.1"/>
    </source>
</evidence>
<dbReference type="PANTHER" id="PTHR21660">
    <property type="entry name" value="THIOESTERASE SUPERFAMILY MEMBER-RELATED"/>
    <property type="match status" value="1"/>
</dbReference>
<gene>
    <name evidence="4" type="ORF">H7965_11945</name>
</gene>
<dbReference type="InterPro" id="IPR039298">
    <property type="entry name" value="ACOT13"/>
</dbReference>
<comment type="similarity">
    <text evidence="1">Belongs to the thioesterase PaaI family.</text>
</comment>
<dbReference type="CDD" id="cd03443">
    <property type="entry name" value="PaaI_thioesterase"/>
    <property type="match status" value="1"/>
</dbReference>